<dbReference type="RefSeq" id="WP_129588081.1">
    <property type="nucleotide sequence ID" value="NZ_FXBM01000003.1"/>
</dbReference>
<dbReference type="OrthoDB" id="9782395at2"/>
<protein>
    <submittedName>
        <fullName evidence="1">Uncharacterized protein</fullName>
    </submittedName>
</protein>
<dbReference type="AlphaFoldDB" id="A0A1X7PCM8"/>
<keyword evidence="2" id="KW-1185">Reference proteome</keyword>
<evidence type="ECO:0000313" key="1">
    <source>
        <dbReference type="EMBL" id="SMH49025.1"/>
    </source>
</evidence>
<name>A0A1X7PCM8_9MICO</name>
<gene>
    <name evidence="1" type="ORF">SAMN06295885_3191</name>
</gene>
<dbReference type="EMBL" id="FXBM01000003">
    <property type="protein sequence ID" value="SMH49025.1"/>
    <property type="molecule type" value="Genomic_DNA"/>
</dbReference>
<accession>A0A1X7PCM8</accession>
<reference evidence="2" key="1">
    <citation type="submission" date="2017-04" db="EMBL/GenBank/DDBJ databases">
        <authorList>
            <person name="Varghese N."/>
            <person name="Submissions S."/>
        </authorList>
    </citation>
    <scope>NUCLEOTIDE SEQUENCE [LARGE SCALE GENOMIC DNA]</scope>
    <source>
        <strain evidence="2">VKM Ac-2121</strain>
    </source>
</reference>
<proteinExistence type="predicted"/>
<evidence type="ECO:0000313" key="2">
    <source>
        <dbReference type="Proteomes" id="UP000193711"/>
    </source>
</evidence>
<organism evidence="1 2">
    <name type="scientific">Rathayibacter oskolensis</name>
    <dbReference type="NCBI Taxonomy" id="1891671"/>
    <lineage>
        <taxon>Bacteria</taxon>
        <taxon>Bacillati</taxon>
        <taxon>Actinomycetota</taxon>
        <taxon>Actinomycetes</taxon>
        <taxon>Micrococcales</taxon>
        <taxon>Microbacteriaceae</taxon>
        <taxon>Rathayibacter</taxon>
    </lineage>
</organism>
<dbReference type="STRING" id="1891671.SAMN06295885_3191"/>
<sequence length="144" mass="14688">MTQSLRWQAPNSVVAEAVDATGAAGRAVSVTFIPSAVYAPGVDAATPGATEAFQIAQQWLTEHAFTLPVPSDAQTLSDDRAVELDEAGSPPRVALEQQAIAATSSGLSSAIGEGLPELEADLAAYLADQEIGPSLIVIEVSSGV</sequence>
<dbReference type="Proteomes" id="UP000193711">
    <property type="component" value="Unassembled WGS sequence"/>
</dbReference>